<dbReference type="Proteomes" id="UP000199518">
    <property type="component" value="Unassembled WGS sequence"/>
</dbReference>
<dbReference type="SUPFAM" id="SSF46955">
    <property type="entry name" value="Putative DNA-binding domain"/>
    <property type="match status" value="1"/>
</dbReference>
<evidence type="ECO:0000313" key="3">
    <source>
        <dbReference type="Proteomes" id="UP000199518"/>
    </source>
</evidence>
<keyword evidence="3" id="KW-1185">Reference proteome</keyword>
<dbReference type="AlphaFoldDB" id="A0A1I3Q058"/>
<dbReference type="EMBL" id="FOQD01000017">
    <property type="protein sequence ID" value="SFJ26841.1"/>
    <property type="molecule type" value="Genomic_DNA"/>
</dbReference>
<feature type="domain" description="Helix-turn-helix" evidence="1">
    <location>
        <begin position="4"/>
        <end position="55"/>
    </location>
</feature>
<evidence type="ECO:0000313" key="2">
    <source>
        <dbReference type="EMBL" id="SFJ26841.1"/>
    </source>
</evidence>
<dbReference type="OrthoDB" id="292229at2"/>
<evidence type="ECO:0000259" key="1">
    <source>
        <dbReference type="Pfam" id="PF12728"/>
    </source>
</evidence>
<dbReference type="RefSeq" id="WP_092054496.1">
    <property type="nucleotide sequence ID" value="NZ_FOQD01000017.1"/>
</dbReference>
<sequence length="81" mass="9373">MKTLSLSEVAERLDVSVRTVEVWISTGELRALNASRNPNSRKPRLRVRPVDLETFEAGREIQTAQKRTRRVSVPREIPRYV</sequence>
<gene>
    <name evidence="2" type="ORF">SAMN05421753_11786</name>
</gene>
<dbReference type="STRING" id="1576369.SAMN05421753_11786"/>
<accession>A0A1I3Q058</accession>
<dbReference type="Pfam" id="PF12728">
    <property type="entry name" value="HTH_17"/>
    <property type="match status" value="1"/>
</dbReference>
<dbReference type="InterPro" id="IPR041657">
    <property type="entry name" value="HTH_17"/>
</dbReference>
<dbReference type="InterPro" id="IPR009061">
    <property type="entry name" value="DNA-bd_dom_put_sf"/>
</dbReference>
<dbReference type="Gene3D" id="1.10.1660.10">
    <property type="match status" value="1"/>
</dbReference>
<protein>
    <submittedName>
        <fullName evidence="2">DNA binding domain-containing protein, excisionase family</fullName>
    </submittedName>
</protein>
<reference evidence="3" key="1">
    <citation type="submission" date="2016-10" db="EMBL/GenBank/DDBJ databases">
        <authorList>
            <person name="Varghese N."/>
            <person name="Submissions S."/>
        </authorList>
    </citation>
    <scope>NUCLEOTIDE SEQUENCE [LARGE SCALE GENOMIC DNA]</scope>
    <source>
        <strain evidence="3">DSM 26348</strain>
    </source>
</reference>
<organism evidence="2 3">
    <name type="scientific">Planctomicrobium piriforme</name>
    <dbReference type="NCBI Taxonomy" id="1576369"/>
    <lineage>
        <taxon>Bacteria</taxon>
        <taxon>Pseudomonadati</taxon>
        <taxon>Planctomycetota</taxon>
        <taxon>Planctomycetia</taxon>
        <taxon>Planctomycetales</taxon>
        <taxon>Planctomycetaceae</taxon>
        <taxon>Planctomicrobium</taxon>
    </lineage>
</organism>
<proteinExistence type="predicted"/>
<name>A0A1I3Q058_9PLAN</name>